<dbReference type="Pfam" id="PF13895">
    <property type="entry name" value="Ig_2"/>
    <property type="match status" value="1"/>
</dbReference>
<evidence type="ECO:0000313" key="7">
    <source>
        <dbReference type="Proteomes" id="UP001044222"/>
    </source>
</evidence>
<accession>A0A9D3S019</accession>
<dbReference type="InterPro" id="IPR007110">
    <property type="entry name" value="Ig-like_dom"/>
</dbReference>
<dbReference type="PANTHER" id="PTHR12080:SF55">
    <property type="entry name" value="LYMPHOCYTE FUNCTION-ASSOCIATED ANTIGEN 3"/>
    <property type="match status" value="1"/>
</dbReference>
<gene>
    <name evidence="6" type="ORF">ANANG_G00112670</name>
</gene>
<evidence type="ECO:0000256" key="2">
    <source>
        <dbReference type="ARBA" id="ARBA00022729"/>
    </source>
</evidence>
<keyword evidence="4" id="KW-0325">Glycoprotein</keyword>
<feature type="domain" description="Ig-like" evidence="5">
    <location>
        <begin position="27"/>
        <end position="109"/>
    </location>
</feature>
<organism evidence="6 7">
    <name type="scientific">Anguilla anguilla</name>
    <name type="common">European freshwater eel</name>
    <name type="synonym">Muraena anguilla</name>
    <dbReference type="NCBI Taxonomy" id="7936"/>
    <lineage>
        <taxon>Eukaryota</taxon>
        <taxon>Metazoa</taxon>
        <taxon>Chordata</taxon>
        <taxon>Craniata</taxon>
        <taxon>Vertebrata</taxon>
        <taxon>Euteleostomi</taxon>
        <taxon>Actinopterygii</taxon>
        <taxon>Neopterygii</taxon>
        <taxon>Teleostei</taxon>
        <taxon>Anguilliformes</taxon>
        <taxon>Anguillidae</taxon>
        <taxon>Anguilla</taxon>
    </lineage>
</organism>
<keyword evidence="3" id="KW-0472">Membrane</keyword>
<evidence type="ECO:0000313" key="6">
    <source>
        <dbReference type="EMBL" id="KAG5849600.1"/>
    </source>
</evidence>
<dbReference type="EMBL" id="JAFIRN010000005">
    <property type="protein sequence ID" value="KAG5849600.1"/>
    <property type="molecule type" value="Genomic_DNA"/>
</dbReference>
<dbReference type="AlphaFoldDB" id="A0A9D3S019"/>
<keyword evidence="2" id="KW-0732">Signal</keyword>
<dbReference type="SUPFAM" id="SSF48726">
    <property type="entry name" value="Immunoglobulin"/>
    <property type="match status" value="1"/>
</dbReference>
<dbReference type="GO" id="GO:0016020">
    <property type="term" value="C:membrane"/>
    <property type="evidence" value="ECO:0007669"/>
    <property type="project" value="UniProtKB-SubCell"/>
</dbReference>
<comment type="caution">
    <text evidence="6">The sequence shown here is derived from an EMBL/GenBank/DDBJ whole genome shotgun (WGS) entry which is preliminary data.</text>
</comment>
<dbReference type="InterPro" id="IPR015631">
    <property type="entry name" value="CD2/SLAM_rcpt"/>
</dbReference>
<dbReference type="Gene3D" id="2.60.40.10">
    <property type="entry name" value="Immunoglobulins"/>
    <property type="match status" value="1"/>
</dbReference>
<dbReference type="PANTHER" id="PTHR12080">
    <property type="entry name" value="SIGNALING LYMPHOCYTIC ACTIVATION MOLECULE"/>
    <property type="match status" value="1"/>
</dbReference>
<comment type="subcellular location">
    <subcellularLocation>
        <location evidence="1">Membrane</location>
    </subcellularLocation>
</comment>
<evidence type="ECO:0000259" key="5">
    <source>
        <dbReference type="PROSITE" id="PS50835"/>
    </source>
</evidence>
<proteinExistence type="predicted"/>
<dbReference type="InterPro" id="IPR013783">
    <property type="entry name" value="Ig-like_fold"/>
</dbReference>
<dbReference type="PROSITE" id="PS50835">
    <property type="entry name" value="IG_LIKE"/>
    <property type="match status" value="1"/>
</dbReference>
<keyword evidence="7" id="KW-1185">Reference proteome</keyword>
<feature type="non-terminal residue" evidence="6">
    <location>
        <position position="121"/>
    </location>
</feature>
<evidence type="ECO:0000256" key="3">
    <source>
        <dbReference type="ARBA" id="ARBA00023136"/>
    </source>
</evidence>
<dbReference type="CDD" id="cd00096">
    <property type="entry name" value="Ig"/>
    <property type="match status" value="1"/>
</dbReference>
<protein>
    <recommendedName>
        <fullName evidence="5">Ig-like domain-containing protein</fullName>
    </recommendedName>
</protein>
<sequence length="121" mass="13267">MEDSGEYKVQNTDQNINTVFQLNVYIPVSKPHVSVTGDEYPCTLLCSVERGTGVTLSWYREGEKKPYVTSPVESAPHLVLPVPVERSGMYTCEARNSVSNETSDPLTVGAHCTGEFTAPQV</sequence>
<dbReference type="InterPro" id="IPR036179">
    <property type="entry name" value="Ig-like_dom_sf"/>
</dbReference>
<reference evidence="6" key="1">
    <citation type="submission" date="2021-01" db="EMBL/GenBank/DDBJ databases">
        <title>A chromosome-scale assembly of European eel, Anguilla anguilla.</title>
        <authorList>
            <person name="Henkel C."/>
            <person name="Jong-Raadsen S.A."/>
            <person name="Dufour S."/>
            <person name="Weltzien F.-A."/>
            <person name="Palstra A.P."/>
            <person name="Pelster B."/>
            <person name="Spaink H.P."/>
            <person name="Van Den Thillart G.E."/>
            <person name="Jansen H."/>
            <person name="Zahm M."/>
            <person name="Klopp C."/>
            <person name="Cedric C."/>
            <person name="Louis A."/>
            <person name="Berthelot C."/>
            <person name="Parey E."/>
            <person name="Roest Crollius H."/>
            <person name="Montfort J."/>
            <person name="Robinson-Rechavi M."/>
            <person name="Bucao C."/>
            <person name="Bouchez O."/>
            <person name="Gislard M."/>
            <person name="Lluch J."/>
            <person name="Milhes M."/>
            <person name="Lampietro C."/>
            <person name="Lopez Roques C."/>
            <person name="Donnadieu C."/>
            <person name="Braasch I."/>
            <person name="Desvignes T."/>
            <person name="Postlethwait J."/>
            <person name="Bobe J."/>
            <person name="Guiguen Y."/>
            <person name="Dirks R."/>
        </authorList>
    </citation>
    <scope>NUCLEOTIDE SEQUENCE</scope>
    <source>
        <strain evidence="6">Tag_6206</strain>
        <tissue evidence="6">Liver</tissue>
    </source>
</reference>
<evidence type="ECO:0000256" key="4">
    <source>
        <dbReference type="ARBA" id="ARBA00023180"/>
    </source>
</evidence>
<dbReference type="Proteomes" id="UP001044222">
    <property type="component" value="Unassembled WGS sequence"/>
</dbReference>
<evidence type="ECO:0000256" key="1">
    <source>
        <dbReference type="ARBA" id="ARBA00004370"/>
    </source>
</evidence>
<name>A0A9D3S019_ANGAN</name>